<keyword evidence="3" id="KW-1185">Reference proteome</keyword>
<reference evidence="2 3" key="1">
    <citation type="submission" date="2020-03" db="EMBL/GenBank/DDBJ databases">
        <title>Dissostichus mawsoni Genome sequencing and assembly.</title>
        <authorList>
            <person name="Park H."/>
        </authorList>
    </citation>
    <scope>NUCLEOTIDE SEQUENCE [LARGE SCALE GENOMIC DNA]</scope>
    <source>
        <strain evidence="2">DM0001</strain>
        <tissue evidence="2">Muscle</tissue>
    </source>
</reference>
<gene>
    <name evidence="2" type="ORF">F7725_004562</name>
</gene>
<sequence>MSITGALGSSSTLTVDPQLLREKENRALLPSVSLGPQYLSLRLVLAGLPPFGMARAKSATTVILPSVEHTDETANSTSSGTSPRYTVNTRSSGTVPEIKM</sequence>
<evidence type="ECO:0000256" key="1">
    <source>
        <dbReference type="SAM" id="MobiDB-lite"/>
    </source>
</evidence>
<name>A0A7J5XLQ8_DISMA</name>
<dbReference type="EMBL" id="JAAKFY010000023">
    <property type="protein sequence ID" value="KAF3837098.1"/>
    <property type="molecule type" value="Genomic_DNA"/>
</dbReference>
<protein>
    <submittedName>
        <fullName evidence="2">Uncharacterized protein</fullName>
    </submittedName>
</protein>
<organism evidence="2 3">
    <name type="scientific">Dissostichus mawsoni</name>
    <name type="common">Antarctic cod</name>
    <dbReference type="NCBI Taxonomy" id="36200"/>
    <lineage>
        <taxon>Eukaryota</taxon>
        <taxon>Metazoa</taxon>
        <taxon>Chordata</taxon>
        <taxon>Craniata</taxon>
        <taxon>Vertebrata</taxon>
        <taxon>Euteleostomi</taxon>
        <taxon>Actinopterygii</taxon>
        <taxon>Neopterygii</taxon>
        <taxon>Teleostei</taxon>
        <taxon>Neoteleostei</taxon>
        <taxon>Acanthomorphata</taxon>
        <taxon>Eupercaria</taxon>
        <taxon>Perciformes</taxon>
        <taxon>Notothenioidei</taxon>
        <taxon>Nototheniidae</taxon>
        <taxon>Dissostichus</taxon>
    </lineage>
</organism>
<evidence type="ECO:0000313" key="3">
    <source>
        <dbReference type="Proteomes" id="UP000518266"/>
    </source>
</evidence>
<dbReference type="AlphaFoldDB" id="A0A7J5XLQ8"/>
<dbReference type="Proteomes" id="UP000518266">
    <property type="component" value="Unassembled WGS sequence"/>
</dbReference>
<proteinExistence type="predicted"/>
<feature type="compositionally biased region" description="Polar residues" evidence="1">
    <location>
        <begin position="73"/>
        <end position="94"/>
    </location>
</feature>
<comment type="caution">
    <text evidence="2">The sequence shown here is derived from an EMBL/GenBank/DDBJ whole genome shotgun (WGS) entry which is preliminary data.</text>
</comment>
<evidence type="ECO:0000313" key="2">
    <source>
        <dbReference type="EMBL" id="KAF3837098.1"/>
    </source>
</evidence>
<feature type="region of interest" description="Disordered" evidence="1">
    <location>
        <begin position="68"/>
        <end position="100"/>
    </location>
</feature>
<accession>A0A7J5XLQ8</accession>